<feature type="compositionally biased region" description="Polar residues" evidence="1">
    <location>
        <begin position="28"/>
        <end position="52"/>
    </location>
</feature>
<sequence>MDRRVDRKRRTKYAYGKRKRKPPPVGKTKQSAAIESDEPSTASPPSYVSSEADTCSLPMLGSEAYDAGPSTSRDVAVRPEVSFSLRRVTMRCRLFKVTVNRRLAVTLKTRGHQLAAASRCGVNARKVSFSRRRTTTWCQLSRMSAIVCLSGSAPFKYTWNLVSCSRKAPRSKPAVSAMHFARCRQRSGSSGSRSKRSKHRQQKRMSSP</sequence>
<name>A0A9J6E1J5_RHIMP</name>
<accession>A0A9J6E1J5</accession>
<keyword evidence="3" id="KW-1185">Reference proteome</keyword>
<dbReference type="Proteomes" id="UP000821866">
    <property type="component" value="Chromosome 4"/>
</dbReference>
<feature type="compositionally biased region" description="Basic residues" evidence="1">
    <location>
        <begin position="193"/>
        <end position="208"/>
    </location>
</feature>
<reference evidence="2" key="2">
    <citation type="submission" date="2021-09" db="EMBL/GenBank/DDBJ databases">
        <authorList>
            <person name="Jia N."/>
            <person name="Wang J."/>
            <person name="Shi W."/>
            <person name="Du L."/>
            <person name="Sun Y."/>
            <person name="Zhan W."/>
            <person name="Jiang J."/>
            <person name="Wang Q."/>
            <person name="Zhang B."/>
            <person name="Ji P."/>
            <person name="Sakyi L.B."/>
            <person name="Cui X."/>
            <person name="Yuan T."/>
            <person name="Jiang B."/>
            <person name="Yang W."/>
            <person name="Lam T.T.-Y."/>
            <person name="Chang Q."/>
            <person name="Ding S."/>
            <person name="Wang X."/>
            <person name="Zhu J."/>
            <person name="Ruan X."/>
            <person name="Zhao L."/>
            <person name="Wei J."/>
            <person name="Que T."/>
            <person name="Du C."/>
            <person name="Cheng J."/>
            <person name="Dai P."/>
            <person name="Han X."/>
            <person name="Huang E."/>
            <person name="Gao Y."/>
            <person name="Liu J."/>
            <person name="Shao H."/>
            <person name="Ye R."/>
            <person name="Li L."/>
            <person name="Wei W."/>
            <person name="Wang X."/>
            <person name="Wang C."/>
            <person name="Huo Q."/>
            <person name="Li W."/>
            <person name="Guo W."/>
            <person name="Chen H."/>
            <person name="Chen S."/>
            <person name="Zhou L."/>
            <person name="Zhou L."/>
            <person name="Ni X."/>
            <person name="Tian J."/>
            <person name="Zhou Y."/>
            <person name="Sheng Y."/>
            <person name="Liu T."/>
            <person name="Pan Y."/>
            <person name="Xia L."/>
            <person name="Li J."/>
            <person name="Zhao F."/>
            <person name="Cao W."/>
        </authorList>
    </citation>
    <scope>NUCLEOTIDE SEQUENCE</scope>
    <source>
        <strain evidence="2">Rmic-2018</strain>
        <tissue evidence="2">Larvae</tissue>
    </source>
</reference>
<feature type="region of interest" description="Disordered" evidence="1">
    <location>
        <begin position="175"/>
        <end position="208"/>
    </location>
</feature>
<evidence type="ECO:0000256" key="1">
    <source>
        <dbReference type="SAM" id="MobiDB-lite"/>
    </source>
</evidence>
<organism evidence="2 3">
    <name type="scientific">Rhipicephalus microplus</name>
    <name type="common">Cattle tick</name>
    <name type="synonym">Boophilus microplus</name>
    <dbReference type="NCBI Taxonomy" id="6941"/>
    <lineage>
        <taxon>Eukaryota</taxon>
        <taxon>Metazoa</taxon>
        <taxon>Ecdysozoa</taxon>
        <taxon>Arthropoda</taxon>
        <taxon>Chelicerata</taxon>
        <taxon>Arachnida</taxon>
        <taxon>Acari</taxon>
        <taxon>Parasitiformes</taxon>
        <taxon>Ixodida</taxon>
        <taxon>Ixodoidea</taxon>
        <taxon>Ixodidae</taxon>
        <taxon>Rhipicephalinae</taxon>
        <taxon>Rhipicephalus</taxon>
        <taxon>Boophilus</taxon>
    </lineage>
</organism>
<dbReference type="AlphaFoldDB" id="A0A9J6E1J5"/>
<proteinExistence type="predicted"/>
<evidence type="ECO:0000313" key="2">
    <source>
        <dbReference type="EMBL" id="KAH8028025.1"/>
    </source>
</evidence>
<dbReference type="EMBL" id="JABSTU010000006">
    <property type="protein sequence ID" value="KAH8028025.1"/>
    <property type="molecule type" value="Genomic_DNA"/>
</dbReference>
<protein>
    <submittedName>
        <fullName evidence="2">Uncharacterized protein</fullName>
    </submittedName>
</protein>
<feature type="region of interest" description="Disordered" evidence="1">
    <location>
        <begin position="1"/>
        <end position="52"/>
    </location>
</feature>
<evidence type="ECO:0000313" key="3">
    <source>
        <dbReference type="Proteomes" id="UP000821866"/>
    </source>
</evidence>
<reference evidence="2" key="1">
    <citation type="journal article" date="2020" name="Cell">
        <title>Large-Scale Comparative Analyses of Tick Genomes Elucidate Their Genetic Diversity and Vector Capacities.</title>
        <authorList>
            <consortium name="Tick Genome and Microbiome Consortium (TIGMIC)"/>
            <person name="Jia N."/>
            <person name="Wang J."/>
            <person name="Shi W."/>
            <person name="Du L."/>
            <person name="Sun Y."/>
            <person name="Zhan W."/>
            <person name="Jiang J.F."/>
            <person name="Wang Q."/>
            <person name="Zhang B."/>
            <person name="Ji P."/>
            <person name="Bell-Sakyi L."/>
            <person name="Cui X.M."/>
            <person name="Yuan T.T."/>
            <person name="Jiang B.G."/>
            <person name="Yang W.F."/>
            <person name="Lam T.T."/>
            <person name="Chang Q.C."/>
            <person name="Ding S.J."/>
            <person name="Wang X.J."/>
            <person name="Zhu J.G."/>
            <person name="Ruan X.D."/>
            <person name="Zhao L."/>
            <person name="Wei J.T."/>
            <person name="Ye R.Z."/>
            <person name="Que T.C."/>
            <person name="Du C.H."/>
            <person name="Zhou Y.H."/>
            <person name="Cheng J.X."/>
            <person name="Dai P.F."/>
            <person name="Guo W.B."/>
            <person name="Han X.H."/>
            <person name="Huang E.J."/>
            <person name="Li L.F."/>
            <person name="Wei W."/>
            <person name="Gao Y.C."/>
            <person name="Liu J.Z."/>
            <person name="Shao H.Z."/>
            <person name="Wang X."/>
            <person name="Wang C.C."/>
            <person name="Yang T.C."/>
            <person name="Huo Q.B."/>
            <person name="Li W."/>
            <person name="Chen H.Y."/>
            <person name="Chen S.E."/>
            <person name="Zhou L.G."/>
            <person name="Ni X.B."/>
            <person name="Tian J.H."/>
            <person name="Sheng Y."/>
            <person name="Liu T."/>
            <person name="Pan Y.S."/>
            <person name="Xia L.Y."/>
            <person name="Li J."/>
            <person name="Zhao F."/>
            <person name="Cao W.C."/>
        </authorList>
    </citation>
    <scope>NUCLEOTIDE SEQUENCE</scope>
    <source>
        <strain evidence="2">Rmic-2018</strain>
    </source>
</reference>
<gene>
    <name evidence="2" type="ORF">HPB51_012611</name>
</gene>
<comment type="caution">
    <text evidence="2">The sequence shown here is derived from an EMBL/GenBank/DDBJ whole genome shotgun (WGS) entry which is preliminary data.</text>
</comment>
<feature type="compositionally biased region" description="Basic residues" evidence="1">
    <location>
        <begin position="1"/>
        <end position="22"/>
    </location>
</feature>